<organism evidence="11 13">
    <name type="scientific">Sulfodiicoccus acidiphilus</name>
    <dbReference type="NCBI Taxonomy" id="1670455"/>
    <lineage>
        <taxon>Archaea</taxon>
        <taxon>Thermoproteota</taxon>
        <taxon>Thermoprotei</taxon>
        <taxon>Sulfolobales</taxon>
        <taxon>Sulfolobaceae</taxon>
        <taxon>Sulfodiicoccus</taxon>
    </lineage>
</organism>
<evidence type="ECO:0000256" key="2">
    <source>
        <dbReference type="ARBA" id="ARBA00007812"/>
    </source>
</evidence>
<evidence type="ECO:0000313" key="13">
    <source>
        <dbReference type="Proteomes" id="UP000276741"/>
    </source>
</evidence>
<dbReference type="GO" id="GO:0019164">
    <property type="term" value="F:pyruvate synthase activity"/>
    <property type="evidence" value="ECO:0007669"/>
    <property type="project" value="UniProtKB-ARBA"/>
</dbReference>
<dbReference type="GeneID" id="38666023"/>
<dbReference type="GO" id="GO:0009099">
    <property type="term" value="P:L-valine biosynthetic process"/>
    <property type="evidence" value="ECO:0007669"/>
    <property type="project" value="TreeGrafter"/>
</dbReference>
<comment type="catalytic activity">
    <reaction evidence="6">
        <text>a 2-oxocarboxylate + 2 oxidized [2Fe-2S]-[ferredoxin] + CoA = an acyl-CoA + 2 reduced [2Fe-2S]-[ferredoxin] + CO2 + H(+)</text>
        <dbReference type="Rhea" id="RHEA:42316"/>
        <dbReference type="Rhea" id="RHEA-COMP:10000"/>
        <dbReference type="Rhea" id="RHEA-COMP:10001"/>
        <dbReference type="ChEBI" id="CHEBI:15378"/>
        <dbReference type="ChEBI" id="CHEBI:16526"/>
        <dbReference type="ChEBI" id="CHEBI:33737"/>
        <dbReference type="ChEBI" id="CHEBI:33738"/>
        <dbReference type="ChEBI" id="CHEBI:35179"/>
        <dbReference type="ChEBI" id="CHEBI:57287"/>
        <dbReference type="ChEBI" id="CHEBI:58342"/>
        <dbReference type="EC" id="1.2.7.11"/>
    </reaction>
</comment>
<dbReference type="InterPro" id="IPR029035">
    <property type="entry name" value="DHS-like_NAD/FAD-binding_dom"/>
</dbReference>
<reference evidence="11" key="3">
    <citation type="journal article" date="2019" name="BMC Res. Notes">
        <title>Complete genome sequence of the Sulfodiicoccus acidiphilus strain HS-1T, the first crenarchaeon that lacks polB3, isolated from an acidic hot spring in Ohwaku-dani, Hakone, Japan.</title>
        <authorList>
            <person name="Sakai H.D."/>
            <person name="Kurosawa N."/>
        </authorList>
    </citation>
    <scope>NUCLEOTIDE SEQUENCE</scope>
    <source>
        <strain evidence="11">HS-1</strain>
    </source>
</reference>
<evidence type="ECO:0000256" key="1">
    <source>
        <dbReference type="ARBA" id="ARBA00003908"/>
    </source>
</evidence>
<accession>A0A348B1S8</accession>
<reference evidence="13" key="2">
    <citation type="submission" date="2018-04" db="EMBL/GenBank/DDBJ databases">
        <title>Complete genome sequence of Sulfodiicoccus acidiphilus strain HS-1.</title>
        <authorList>
            <person name="Sakai H.D."/>
            <person name="Kurosawa N."/>
        </authorList>
    </citation>
    <scope>NUCLEOTIDE SEQUENCE [LARGE SCALE GENOMIC DNA]</scope>
    <source>
        <strain evidence="13">HS-1</strain>
    </source>
</reference>
<dbReference type="EMBL" id="BMQS01000008">
    <property type="protein sequence ID" value="GGT94765.1"/>
    <property type="molecule type" value="Genomic_DNA"/>
</dbReference>
<dbReference type="EMBL" id="AP018553">
    <property type="protein sequence ID" value="BBD72130.1"/>
    <property type="molecule type" value="Genomic_DNA"/>
</dbReference>
<dbReference type="InterPro" id="IPR012001">
    <property type="entry name" value="Thiamin_PyroP_enz_TPP-bd_dom"/>
</dbReference>
<dbReference type="Gene3D" id="3.40.50.970">
    <property type="match status" value="2"/>
</dbReference>
<dbReference type="OrthoDB" id="6837at2157"/>
<dbReference type="Pfam" id="PF02776">
    <property type="entry name" value="TPP_enzyme_N"/>
    <property type="match status" value="1"/>
</dbReference>
<reference evidence="12" key="1">
    <citation type="journal article" date="2014" name="Int. J. Syst. Evol. Microbiol.">
        <title>Complete genome sequence of Corynebacterium casei LMG S-19264T (=DSM 44701T), isolated from a smear-ripened cheese.</title>
        <authorList>
            <consortium name="US DOE Joint Genome Institute (JGI-PGF)"/>
            <person name="Walter F."/>
            <person name="Albersmeier A."/>
            <person name="Kalinowski J."/>
            <person name="Ruckert C."/>
        </authorList>
    </citation>
    <scope>NUCLEOTIDE SEQUENCE</scope>
    <source>
        <strain evidence="12">JCM 31740</strain>
    </source>
</reference>
<comment type="subunit">
    <text evidence="3">Heterodimer composed of an alpha and a beta subunit.</text>
</comment>
<comment type="function">
    <text evidence="1">Catalyzes the coenzyme A-dependent oxidative decarboxylation of different 2-oxoacids such as 2-oxoglutarate, pyruvate and 2-oxobutyrate to form their CoA derivatives.</text>
</comment>
<dbReference type="GO" id="GO:0050660">
    <property type="term" value="F:flavin adenine dinucleotide binding"/>
    <property type="evidence" value="ECO:0007669"/>
    <property type="project" value="TreeGrafter"/>
</dbReference>
<dbReference type="RefSeq" id="WP_126449447.1">
    <property type="nucleotide sequence ID" value="NZ_AP018553.1"/>
</dbReference>
<feature type="domain" description="Thiamine pyrophosphate enzyme central" evidence="8">
    <location>
        <begin position="199"/>
        <end position="273"/>
    </location>
</feature>
<evidence type="ECO:0000256" key="3">
    <source>
        <dbReference type="ARBA" id="ARBA00011631"/>
    </source>
</evidence>
<reference evidence="12" key="4">
    <citation type="submission" date="2020-09" db="EMBL/GenBank/DDBJ databases">
        <authorList>
            <person name="Sun Q."/>
            <person name="Ohkuma M."/>
        </authorList>
    </citation>
    <scope>NUCLEOTIDE SEQUENCE</scope>
    <source>
        <strain evidence="12">JCM 31740</strain>
    </source>
</reference>
<sequence length="563" mass="62733">MVNNSKYSSDLLVDALKGMGIEYVSANIGSTFRALWESLVNYGDVELVPVPHEEIAVGIAHGYAKASGKPMVVLLHDVVGLLHGSMAIYNAFFDHVPILLIGAEGPMDYERRRAWIDYLHTATIPNEVVRGYVKWDDFPASLESALRSLIQGYRLSLTPPQGPVYVCLDAGYLERDATNVEMPKVKPPMNVGIDDDKLREVRDELRRAERPVIVAGNTGRRQGGVADLVRLAERIGAGVIDAGEYFSFPNSHPLDATGVEQVLREADLVLALDVSNLHNVLSRTDKLERKSQVLTKAKVVRIGVPSLSSWVNEESIALEDVYIVGEGSAAVRRLLSLTEDVRPKEEWAHRVAKLRDEERRRWREELERRFNDVPVSVPRLAQEAWEVLKNEDWVIANGDLGGWLRKTWVLERERCYLGKVRAGGLGYGLPISIGAALALRDKLVLDFQPDGDLLFTPSALWTARNRSVKLLIIMMNNRAYFNDADHNYLIAKQRGRDPERAFRVGGSISDPVVDFSTMAKSMGVHGVGPVESPGQLRSSIEEALEYVKKHNSPALVDVVTSYR</sequence>
<keyword evidence="5 7" id="KW-0786">Thiamine pyrophosphate</keyword>
<dbReference type="GO" id="GO:0009097">
    <property type="term" value="P:isoleucine biosynthetic process"/>
    <property type="evidence" value="ECO:0007669"/>
    <property type="project" value="TreeGrafter"/>
</dbReference>
<dbReference type="AlphaFoldDB" id="A0A348B1S8"/>
<comment type="similarity">
    <text evidence="2 7">Belongs to the TPP enzyme family.</text>
</comment>
<dbReference type="SUPFAM" id="SSF52518">
    <property type="entry name" value="Thiamin diphosphate-binding fold (THDP-binding)"/>
    <property type="match status" value="2"/>
</dbReference>
<dbReference type="EC" id="1.2.7.11" evidence="4"/>
<dbReference type="GO" id="GO:0047553">
    <property type="term" value="F:2-oxoglutarate synthase activity"/>
    <property type="evidence" value="ECO:0007669"/>
    <property type="project" value="UniProtKB-ARBA"/>
</dbReference>
<proteinExistence type="inferred from homology"/>
<evidence type="ECO:0000256" key="7">
    <source>
        <dbReference type="RuleBase" id="RU362132"/>
    </source>
</evidence>
<dbReference type="KEGG" id="sacd:HS1genome_0519"/>
<dbReference type="Proteomes" id="UP000276741">
    <property type="component" value="Chromosome"/>
</dbReference>
<evidence type="ECO:0000256" key="4">
    <source>
        <dbReference type="ARBA" id="ARBA00012691"/>
    </source>
</evidence>
<evidence type="ECO:0000259" key="9">
    <source>
        <dbReference type="Pfam" id="PF02775"/>
    </source>
</evidence>
<evidence type="ECO:0000259" key="10">
    <source>
        <dbReference type="Pfam" id="PF02776"/>
    </source>
</evidence>
<dbReference type="Pfam" id="PF02775">
    <property type="entry name" value="TPP_enzyme_C"/>
    <property type="match status" value="1"/>
</dbReference>
<dbReference type="GO" id="GO:0018491">
    <property type="term" value="F:2-oxobutyrate synthase activity"/>
    <property type="evidence" value="ECO:0007669"/>
    <property type="project" value="UniProtKB-ARBA"/>
</dbReference>
<feature type="domain" description="Thiamine pyrophosphate enzyme N-terminal TPP-binding" evidence="10">
    <location>
        <begin position="9"/>
        <end position="112"/>
    </location>
</feature>
<gene>
    <name evidence="12" type="ORF">GCM10007116_10460</name>
    <name evidence="11" type="ORF">HS1genome_0519</name>
</gene>
<protein>
    <recommendedName>
        <fullName evidence="4">2-oxoacid oxidoreductase (ferredoxin)</fullName>
        <ecNumber evidence="4">1.2.7.11</ecNumber>
    </recommendedName>
</protein>
<dbReference type="GO" id="GO:0003984">
    <property type="term" value="F:acetolactate synthase activity"/>
    <property type="evidence" value="ECO:0007669"/>
    <property type="project" value="TreeGrafter"/>
</dbReference>
<feature type="domain" description="Thiamine pyrophosphate enzyme TPP-binding" evidence="9">
    <location>
        <begin position="398"/>
        <end position="558"/>
    </location>
</feature>
<evidence type="ECO:0000256" key="6">
    <source>
        <dbReference type="ARBA" id="ARBA00048893"/>
    </source>
</evidence>
<dbReference type="InterPro" id="IPR012000">
    <property type="entry name" value="Thiamin_PyroP_enz_cen_dom"/>
</dbReference>
<dbReference type="InterPro" id="IPR045229">
    <property type="entry name" value="TPP_enz"/>
</dbReference>
<dbReference type="PANTHER" id="PTHR18968:SF13">
    <property type="entry name" value="ACETOLACTATE SYNTHASE CATALYTIC SUBUNIT, MITOCHONDRIAL"/>
    <property type="match status" value="1"/>
</dbReference>
<dbReference type="CDD" id="cd07035">
    <property type="entry name" value="TPP_PYR_POX_like"/>
    <property type="match status" value="1"/>
</dbReference>
<dbReference type="GO" id="GO:0030976">
    <property type="term" value="F:thiamine pyrophosphate binding"/>
    <property type="evidence" value="ECO:0007669"/>
    <property type="project" value="InterPro"/>
</dbReference>
<dbReference type="Proteomes" id="UP000616143">
    <property type="component" value="Unassembled WGS sequence"/>
</dbReference>
<evidence type="ECO:0000259" key="8">
    <source>
        <dbReference type="Pfam" id="PF00205"/>
    </source>
</evidence>
<evidence type="ECO:0000256" key="5">
    <source>
        <dbReference type="ARBA" id="ARBA00023052"/>
    </source>
</evidence>
<dbReference type="SUPFAM" id="SSF52467">
    <property type="entry name" value="DHS-like NAD/FAD-binding domain"/>
    <property type="match status" value="1"/>
</dbReference>
<dbReference type="PANTHER" id="PTHR18968">
    <property type="entry name" value="THIAMINE PYROPHOSPHATE ENZYMES"/>
    <property type="match status" value="1"/>
</dbReference>
<name>A0A348B1S8_9CREN</name>
<evidence type="ECO:0000313" key="11">
    <source>
        <dbReference type="EMBL" id="BBD72130.1"/>
    </source>
</evidence>
<dbReference type="InterPro" id="IPR011766">
    <property type="entry name" value="TPP_enzyme_TPP-bd"/>
</dbReference>
<dbReference type="Pfam" id="PF00205">
    <property type="entry name" value="TPP_enzyme_M"/>
    <property type="match status" value="1"/>
</dbReference>
<keyword evidence="13" id="KW-1185">Reference proteome</keyword>
<evidence type="ECO:0000313" key="12">
    <source>
        <dbReference type="EMBL" id="GGT94765.1"/>
    </source>
</evidence>
<dbReference type="GO" id="GO:0005948">
    <property type="term" value="C:acetolactate synthase complex"/>
    <property type="evidence" value="ECO:0007669"/>
    <property type="project" value="TreeGrafter"/>
</dbReference>
<dbReference type="GO" id="GO:0000287">
    <property type="term" value="F:magnesium ion binding"/>
    <property type="evidence" value="ECO:0007669"/>
    <property type="project" value="InterPro"/>
</dbReference>
<dbReference type="InterPro" id="IPR029061">
    <property type="entry name" value="THDP-binding"/>
</dbReference>
<dbReference type="Gene3D" id="3.40.50.1220">
    <property type="entry name" value="TPP-binding domain"/>
    <property type="match status" value="1"/>
</dbReference>